<sequence length="189" mass="19645">MTPDSPDEERTRISTLEAFADTIIPGEKRFPGDRAIAGAGDGGGAVAAGALELLELPAPGLSAGLADFARSLNGHALAYAAELGLSLDESVPPFVALTFESRTALVERLTAPGHPEKDGWVLLALFSNMAFDTAAHRHTAEALAAGHPGLTAMGFAKPDADGLWRFPEYSYGRELARIHPGTTPSGSPA</sequence>
<keyword evidence="2" id="KW-1185">Reference proteome</keyword>
<dbReference type="OrthoDB" id="3371101at2"/>
<organism evidence="1 2">
    <name type="scientific">Amycolatopsis saalfeldensis</name>
    <dbReference type="NCBI Taxonomy" id="394193"/>
    <lineage>
        <taxon>Bacteria</taxon>
        <taxon>Bacillati</taxon>
        <taxon>Actinomycetota</taxon>
        <taxon>Actinomycetes</taxon>
        <taxon>Pseudonocardiales</taxon>
        <taxon>Pseudonocardiaceae</taxon>
        <taxon>Amycolatopsis</taxon>
    </lineage>
</organism>
<dbReference type="STRING" id="394193.SAMN04489732_12073"/>
<proteinExistence type="predicted"/>
<dbReference type="Pfam" id="PF19449">
    <property type="entry name" value="DUF5987"/>
    <property type="match status" value="1"/>
</dbReference>
<dbReference type="RefSeq" id="WP_091625631.1">
    <property type="nucleotide sequence ID" value="NZ_FOEF01000020.1"/>
</dbReference>
<dbReference type="InterPro" id="IPR046029">
    <property type="entry name" value="DUF5987"/>
</dbReference>
<evidence type="ECO:0000313" key="2">
    <source>
        <dbReference type="Proteomes" id="UP000198582"/>
    </source>
</evidence>
<gene>
    <name evidence="1" type="ORF">SAMN04489732_12073</name>
</gene>
<evidence type="ECO:0008006" key="3">
    <source>
        <dbReference type="Google" id="ProtNLM"/>
    </source>
</evidence>
<protein>
    <recommendedName>
        <fullName evidence="3">Gluconate 2-dehydrogenase subunit 3</fullName>
    </recommendedName>
</protein>
<evidence type="ECO:0000313" key="1">
    <source>
        <dbReference type="EMBL" id="SEP52410.1"/>
    </source>
</evidence>
<reference evidence="1 2" key="1">
    <citation type="submission" date="2016-10" db="EMBL/GenBank/DDBJ databases">
        <authorList>
            <person name="de Groot N.N."/>
        </authorList>
    </citation>
    <scope>NUCLEOTIDE SEQUENCE [LARGE SCALE GENOMIC DNA]</scope>
    <source>
        <strain evidence="1 2">DSM 44993</strain>
    </source>
</reference>
<dbReference type="Proteomes" id="UP000198582">
    <property type="component" value="Unassembled WGS sequence"/>
</dbReference>
<name>A0A1H8YJS0_9PSEU</name>
<accession>A0A1H8YJS0</accession>
<dbReference type="AlphaFoldDB" id="A0A1H8YJS0"/>
<dbReference type="EMBL" id="FOEF01000020">
    <property type="protein sequence ID" value="SEP52410.1"/>
    <property type="molecule type" value="Genomic_DNA"/>
</dbReference>